<evidence type="ECO:0000259" key="1">
    <source>
        <dbReference type="PROSITE" id="PS50011"/>
    </source>
</evidence>
<dbReference type="AlphaFoldDB" id="A0A4R1XSD4"/>
<keyword evidence="2" id="KW-0418">Kinase</keyword>
<dbReference type="GO" id="GO:0005524">
    <property type="term" value="F:ATP binding"/>
    <property type="evidence" value="ECO:0007669"/>
    <property type="project" value="InterPro"/>
</dbReference>
<organism evidence="2 3">
    <name type="scientific">Acinetobacter calcoaceticus</name>
    <dbReference type="NCBI Taxonomy" id="471"/>
    <lineage>
        <taxon>Bacteria</taxon>
        <taxon>Pseudomonadati</taxon>
        <taxon>Pseudomonadota</taxon>
        <taxon>Gammaproteobacteria</taxon>
        <taxon>Moraxellales</taxon>
        <taxon>Moraxellaceae</taxon>
        <taxon>Acinetobacter</taxon>
        <taxon>Acinetobacter calcoaceticus/baumannii complex</taxon>
    </lineage>
</organism>
<dbReference type="GO" id="GO:0004674">
    <property type="term" value="F:protein serine/threonine kinase activity"/>
    <property type="evidence" value="ECO:0007669"/>
    <property type="project" value="TreeGrafter"/>
</dbReference>
<accession>A0A4R1XSD4</accession>
<feature type="domain" description="Protein kinase" evidence="1">
    <location>
        <begin position="1"/>
        <end position="291"/>
    </location>
</feature>
<dbReference type="Gene3D" id="1.10.510.10">
    <property type="entry name" value="Transferase(Phosphotransferase) domain 1"/>
    <property type="match status" value="1"/>
</dbReference>
<comment type="caution">
    <text evidence="2">The sequence shown here is derived from an EMBL/GenBank/DDBJ whole genome shotgun (WGS) entry which is preliminary data.</text>
</comment>
<sequence length="291" mass="33711">MPALKLNMYDQLQQPNFELASNSALSQGLGRRLYLLKADPQQDQHPQAGDAWLKLHLHGYNALSEQSFLHELHCYQHLGQLQQPKKPILLPYQIIDLKQHFDFSQQPILQPSLDQALLIPDARALFAAVATDLSDDQCLQVMIQSLAVLEHLHSLGYLHADLKIEHFRILDRKCYLIDFEQAVALEHKVLPNVAHTATPRYMAPELFHAQAKSIQSEIYALGIIWYQWLTQHRVQQGSYLDWAVWHCQDFQPQLSGRFKVFEPMLLRMLSKKTSLRYENISEIKQAISRFV</sequence>
<dbReference type="PROSITE" id="PS50011">
    <property type="entry name" value="PROTEIN_KINASE_DOM"/>
    <property type="match status" value="1"/>
</dbReference>
<protein>
    <submittedName>
        <fullName evidence="2">Protein kinase-like protein</fullName>
    </submittedName>
</protein>
<keyword evidence="2" id="KW-0808">Transferase</keyword>
<dbReference type="InterPro" id="IPR000719">
    <property type="entry name" value="Prot_kinase_dom"/>
</dbReference>
<dbReference type="PANTHER" id="PTHR44167">
    <property type="entry name" value="OVARIAN-SPECIFIC SERINE/THREONINE-PROTEIN KINASE LOK-RELATED"/>
    <property type="match status" value="1"/>
</dbReference>
<dbReference type="SUPFAM" id="SSF56112">
    <property type="entry name" value="Protein kinase-like (PK-like)"/>
    <property type="match status" value="1"/>
</dbReference>
<dbReference type="InterPro" id="IPR011009">
    <property type="entry name" value="Kinase-like_dom_sf"/>
</dbReference>
<dbReference type="PANTHER" id="PTHR44167:SF24">
    <property type="entry name" value="SERINE_THREONINE-PROTEIN KINASE CHK2"/>
    <property type="match status" value="1"/>
</dbReference>
<dbReference type="Proteomes" id="UP000294963">
    <property type="component" value="Unassembled WGS sequence"/>
</dbReference>
<dbReference type="EMBL" id="SLVJ01000009">
    <property type="protein sequence ID" value="TCM67274.1"/>
    <property type="molecule type" value="Genomic_DNA"/>
</dbReference>
<gene>
    <name evidence="2" type="ORF">EC844_10943</name>
</gene>
<evidence type="ECO:0000313" key="2">
    <source>
        <dbReference type="EMBL" id="TCM67274.1"/>
    </source>
</evidence>
<name>A0A4R1XSD4_ACICA</name>
<keyword evidence="3" id="KW-1185">Reference proteome</keyword>
<dbReference type="Pfam" id="PF00069">
    <property type="entry name" value="Pkinase"/>
    <property type="match status" value="1"/>
</dbReference>
<proteinExistence type="predicted"/>
<dbReference type="SMART" id="SM00220">
    <property type="entry name" value="S_TKc"/>
    <property type="match status" value="1"/>
</dbReference>
<evidence type="ECO:0000313" key="3">
    <source>
        <dbReference type="Proteomes" id="UP000294963"/>
    </source>
</evidence>
<reference evidence="2 3" key="1">
    <citation type="submission" date="2019-03" db="EMBL/GenBank/DDBJ databases">
        <title>Genomic analyses of the natural microbiome of Caenorhabditis elegans.</title>
        <authorList>
            <person name="Samuel B."/>
        </authorList>
    </citation>
    <scope>NUCLEOTIDE SEQUENCE [LARGE SCALE GENOMIC DNA]</scope>
    <source>
        <strain evidence="2 3">JUb89</strain>
    </source>
</reference>